<dbReference type="AlphaFoldDB" id="A0A8X7PDC5"/>
<protein>
    <submittedName>
        <fullName evidence="1">Uncharacterized protein</fullName>
    </submittedName>
</protein>
<sequence>MISQRFVMYTRVRTVVTISESVHKPRGWDGRLGLYDGAVTEYEQIGSARNASMCPIMMVMLSDRLCEWMWNVIPPLWLGSSLNVRTAMDGRRRTGSIGGRGADRTD</sequence>
<evidence type="ECO:0000313" key="2">
    <source>
        <dbReference type="Proteomes" id="UP000886595"/>
    </source>
</evidence>
<name>A0A8X7PDC5_BRACI</name>
<organism evidence="1 2">
    <name type="scientific">Brassica carinata</name>
    <name type="common">Ethiopian mustard</name>
    <name type="synonym">Abyssinian cabbage</name>
    <dbReference type="NCBI Taxonomy" id="52824"/>
    <lineage>
        <taxon>Eukaryota</taxon>
        <taxon>Viridiplantae</taxon>
        <taxon>Streptophyta</taxon>
        <taxon>Embryophyta</taxon>
        <taxon>Tracheophyta</taxon>
        <taxon>Spermatophyta</taxon>
        <taxon>Magnoliopsida</taxon>
        <taxon>eudicotyledons</taxon>
        <taxon>Gunneridae</taxon>
        <taxon>Pentapetalae</taxon>
        <taxon>rosids</taxon>
        <taxon>malvids</taxon>
        <taxon>Brassicales</taxon>
        <taxon>Brassicaceae</taxon>
        <taxon>Brassiceae</taxon>
        <taxon>Brassica</taxon>
    </lineage>
</organism>
<gene>
    <name evidence="1" type="ORF">Bca52824_087991</name>
</gene>
<evidence type="ECO:0000313" key="1">
    <source>
        <dbReference type="EMBL" id="KAG2248363.1"/>
    </source>
</evidence>
<reference evidence="1 2" key="1">
    <citation type="submission" date="2020-02" db="EMBL/GenBank/DDBJ databases">
        <authorList>
            <person name="Ma Q."/>
            <person name="Huang Y."/>
            <person name="Song X."/>
            <person name="Pei D."/>
        </authorList>
    </citation>
    <scope>NUCLEOTIDE SEQUENCE [LARGE SCALE GENOMIC DNA]</scope>
    <source>
        <strain evidence="1">Sxm20200214</strain>
        <tissue evidence="1">Leaf</tissue>
    </source>
</reference>
<proteinExistence type="predicted"/>
<comment type="caution">
    <text evidence="1">The sequence shown here is derived from an EMBL/GenBank/DDBJ whole genome shotgun (WGS) entry which is preliminary data.</text>
</comment>
<accession>A0A8X7PDC5</accession>
<dbReference type="EMBL" id="JAAMPC010000017">
    <property type="protein sequence ID" value="KAG2248363.1"/>
    <property type="molecule type" value="Genomic_DNA"/>
</dbReference>
<dbReference type="Proteomes" id="UP000886595">
    <property type="component" value="Unassembled WGS sequence"/>
</dbReference>
<keyword evidence="2" id="KW-1185">Reference proteome</keyword>